<protein>
    <recommendedName>
        <fullName evidence="1">DinB-like domain-containing protein</fullName>
    </recommendedName>
</protein>
<reference evidence="2 3" key="1">
    <citation type="submission" date="2008-06" db="EMBL/GenBank/DDBJ databases">
        <title>Complete sequence of Chloroherpeton thalassium ATCC 35110.</title>
        <authorList>
            <consortium name="US DOE Joint Genome Institute"/>
            <person name="Lucas S."/>
            <person name="Copeland A."/>
            <person name="Lapidus A."/>
            <person name="Glavina del Rio T."/>
            <person name="Dalin E."/>
            <person name="Tice H."/>
            <person name="Bruce D."/>
            <person name="Goodwin L."/>
            <person name="Pitluck S."/>
            <person name="Schmutz J."/>
            <person name="Larimer F."/>
            <person name="Land M."/>
            <person name="Hauser L."/>
            <person name="Kyrpides N."/>
            <person name="Mikhailova N."/>
            <person name="Liu Z."/>
            <person name="Li T."/>
            <person name="Zhao F."/>
            <person name="Overmann J."/>
            <person name="Bryant D.A."/>
            <person name="Richardson P."/>
        </authorList>
    </citation>
    <scope>NUCLEOTIDE SEQUENCE [LARGE SCALE GENOMIC DNA]</scope>
    <source>
        <strain evidence="3">ATCC 35110 / GB-78</strain>
    </source>
</reference>
<gene>
    <name evidence="2" type="ordered locus">Ctha_0475</name>
</gene>
<dbReference type="SUPFAM" id="SSF109854">
    <property type="entry name" value="DinB/YfiT-like putative metalloenzymes"/>
    <property type="match status" value="1"/>
</dbReference>
<evidence type="ECO:0000313" key="3">
    <source>
        <dbReference type="Proteomes" id="UP000001208"/>
    </source>
</evidence>
<name>B3QUP0_CHLT3</name>
<keyword evidence="3" id="KW-1185">Reference proteome</keyword>
<dbReference type="HOGENOM" id="CLU_1537347_0_0_10"/>
<dbReference type="AlphaFoldDB" id="B3QUP0"/>
<organism evidence="2 3">
    <name type="scientific">Chloroherpeton thalassium (strain ATCC 35110 / GB-78)</name>
    <dbReference type="NCBI Taxonomy" id="517418"/>
    <lineage>
        <taxon>Bacteria</taxon>
        <taxon>Pseudomonadati</taxon>
        <taxon>Chlorobiota</taxon>
        <taxon>Chlorobiia</taxon>
        <taxon>Chlorobiales</taxon>
        <taxon>Chloroherpetonaceae</taxon>
        <taxon>Chloroherpeton</taxon>
    </lineage>
</organism>
<sequence>MNWRELISAEAAPAYKATERLLGHVDENALNWKPNSGENWMTVGQLLFHLSRSCGAGCRGLVTGDWGLPENVDPSKMKGHAIASAERLASVQNVEEAKKLLAEDKSLMYEMLEKCTDQALDTKLLTAPWHPVPMLLGYRMLQCVEHLVQHKGQLFYYLKLQGKPMHTGMLWGA</sequence>
<dbReference type="InterPro" id="IPR024775">
    <property type="entry name" value="DinB-like"/>
</dbReference>
<proteinExistence type="predicted"/>
<dbReference type="KEGG" id="cts:Ctha_0475"/>
<dbReference type="RefSeq" id="WP_012499030.1">
    <property type="nucleotide sequence ID" value="NC_011026.1"/>
</dbReference>
<dbReference type="OrthoDB" id="595157at2"/>
<dbReference type="InterPro" id="IPR034660">
    <property type="entry name" value="DinB/YfiT-like"/>
</dbReference>
<dbReference type="Proteomes" id="UP000001208">
    <property type="component" value="Chromosome"/>
</dbReference>
<dbReference type="eggNOG" id="COG2318">
    <property type="taxonomic scope" value="Bacteria"/>
</dbReference>
<feature type="domain" description="DinB-like" evidence="1">
    <location>
        <begin position="15"/>
        <end position="154"/>
    </location>
</feature>
<evidence type="ECO:0000313" key="2">
    <source>
        <dbReference type="EMBL" id="ACF12946.1"/>
    </source>
</evidence>
<evidence type="ECO:0000259" key="1">
    <source>
        <dbReference type="Pfam" id="PF12867"/>
    </source>
</evidence>
<dbReference type="Pfam" id="PF12867">
    <property type="entry name" value="DinB_2"/>
    <property type="match status" value="1"/>
</dbReference>
<dbReference type="Gene3D" id="1.20.120.450">
    <property type="entry name" value="dinb family like domain"/>
    <property type="match status" value="1"/>
</dbReference>
<accession>B3QUP0</accession>
<dbReference type="EMBL" id="CP001100">
    <property type="protein sequence ID" value="ACF12946.1"/>
    <property type="molecule type" value="Genomic_DNA"/>
</dbReference>